<accession>A0A6G5A4H7</accession>
<protein>
    <submittedName>
        <fullName evidence="1">Putative secreted protein</fullName>
    </submittedName>
</protein>
<evidence type="ECO:0000313" key="1">
    <source>
        <dbReference type="EMBL" id="NIE45070.1"/>
    </source>
</evidence>
<proteinExistence type="predicted"/>
<sequence length="73" mass="8486">MCFISNTDLLRLFTFLLRRSCLLKCAHTWTDRISSSANIHGPLVYFFSIPCFDKGSCIEMVIICIYFVPKKIF</sequence>
<dbReference type="EMBL" id="GIKN01002797">
    <property type="protein sequence ID" value="NIE45070.1"/>
    <property type="molecule type" value="Transcribed_RNA"/>
</dbReference>
<name>A0A6G5A4H7_RHIMP</name>
<dbReference type="AlphaFoldDB" id="A0A6G5A4H7"/>
<organism evidence="1">
    <name type="scientific">Rhipicephalus microplus</name>
    <name type="common">Cattle tick</name>
    <name type="synonym">Boophilus microplus</name>
    <dbReference type="NCBI Taxonomy" id="6941"/>
    <lineage>
        <taxon>Eukaryota</taxon>
        <taxon>Metazoa</taxon>
        <taxon>Ecdysozoa</taxon>
        <taxon>Arthropoda</taxon>
        <taxon>Chelicerata</taxon>
        <taxon>Arachnida</taxon>
        <taxon>Acari</taxon>
        <taxon>Parasitiformes</taxon>
        <taxon>Ixodida</taxon>
        <taxon>Ixodoidea</taxon>
        <taxon>Ixodidae</taxon>
        <taxon>Rhipicephalinae</taxon>
        <taxon>Rhipicephalus</taxon>
        <taxon>Boophilus</taxon>
    </lineage>
</organism>
<reference evidence="1" key="1">
    <citation type="submission" date="2020-03" db="EMBL/GenBank/DDBJ databases">
        <title>A transcriptome and proteome of the tick Rhipicephalus microplus shaped by the genetic composition of its hosts and developmental stage.</title>
        <authorList>
            <person name="Garcia G.R."/>
            <person name="Ribeiro J.M.C."/>
            <person name="Maruyama S.R."/>
            <person name="Gardinasse L.G."/>
            <person name="Nelson K."/>
            <person name="Ferreira B.R."/>
            <person name="Andrade T.G."/>
            <person name="Santos I.K.F.M."/>
        </authorList>
    </citation>
    <scope>NUCLEOTIDE SEQUENCE</scope>
    <source>
        <strain evidence="1">NSGR</strain>
        <tissue evidence="1">Salivary glands</tissue>
    </source>
</reference>